<dbReference type="OrthoDB" id="256869at2"/>
<evidence type="ECO:0000256" key="2">
    <source>
        <dbReference type="ARBA" id="ARBA00023002"/>
    </source>
</evidence>
<dbReference type="STRING" id="568860.SAMN05421811_109130"/>
<gene>
    <name evidence="5" type="ORF">SAMN05421811_109130</name>
</gene>
<reference evidence="5 6" key="1">
    <citation type="submission" date="2016-10" db="EMBL/GenBank/DDBJ databases">
        <authorList>
            <person name="de Groot N.N."/>
        </authorList>
    </citation>
    <scope>NUCLEOTIDE SEQUENCE [LARGE SCALE GENOMIC DNA]</scope>
    <source>
        <strain evidence="5 6">CGMCC 4.5598</strain>
    </source>
</reference>
<dbReference type="InterPro" id="IPR055170">
    <property type="entry name" value="GFO_IDH_MocA-like_dom"/>
</dbReference>
<sequence>MRVGLLGLGRIGAFHAATLARHPLVDELIVADPVRSTPHGEPGDPFDVDAVVIATPTSTHADLILRACARGIPVFCEKPAAGTVAETLKVLEAAEGHRVQIGFQRRFDPGYAAARAALRAGELGELHRVHLVTADPAPPPASYLPLSGGIFRDCHVHDFDALRWVTGREVVSVYASGANRGAAFFAEAGDVDTSTALLTLDDGTLATLQGSRYNGAGYDVRMELAGTRRTQAVGLGPRAPLRTVEGLPEPEEPWPDFVTRFEHAYRSEIDAFLTGFLTGAENPCTITDALSALYVAEAADLSLRERRPVELAEVTRSEP</sequence>
<organism evidence="5 6">
    <name type="scientific">Nonomuraea wenchangensis</name>
    <dbReference type="NCBI Taxonomy" id="568860"/>
    <lineage>
        <taxon>Bacteria</taxon>
        <taxon>Bacillati</taxon>
        <taxon>Actinomycetota</taxon>
        <taxon>Actinomycetes</taxon>
        <taxon>Streptosporangiales</taxon>
        <taxon>Streptosporangiaceae</taxon>
        <taxon>Nonomuraea</taxon>
    </lineage>
</organism>
<dbReference type="InterPro" id="IPR000683">
    <property type="entry name" value="Gfo/Idh/MocA-like_OxRdtase_N"/>
</dbReference>
<keyword evidence="2" id="KW-0560">Oxidoreductase</keyword>
<dbReference type="Proteomes" id="UP000199361">
    <property type="component" value="Unassembled WGS sequence"/>
</dbReference>
<dbReference type="RefSeq" id="WP_091086660.1">
    <property type="nucleotide sequence ID" value="NZ_FOHX01000009.1"/>
</dbReference>
<evidence type="ECO:0000313" key="5">
    <source>
        <dbReference type="EMBL" id="SEU28098.1"/>
    </source>
</evidence>
<dbReference type="PANTHER" id="PTHR42840">
    <property type="entry name" value="NAD(P)-BINDING ROSSMANN-FOLD SUPERFAMILY PROTEIN-RELATED"/>
    <property type="match status" value="1"/>
</dbReference>
<name>A0A1I0KQR7_9ACTN</name>
<dbReference type="EMBL" id="FOHX01000009">
    <property type="protein sequence ID" value="SEU28098.1"/>
    <property type="molecule type" value="Genomic_DNA"/>
</dbReference>
<proteinExistence type="inferred from homology"/>
<dbReference type="SUPFAM" id="SSF55347">
    <property type="entry name" value="Glyceraldehyde-3-phosphate dehydrogenase-like, C-terminal domain"/>
    <property type="match status" value="1"/>
</dbReference>
<accession>A0A1I0KQR7</accession>
<dbReference type="GO" id="GO:0016491">
    <property type="term" value="F:oxidoreductase activity"/>
    <property type="evidence" value="ECO:0007669"/>
    <property type="project" value="UniProtKB-KW"/>
</dbReference>
<feature type="domain" description="Gfo/Idh/MocA-like oxidoreductase N-terminal" evidence="3">
    <location>
        <begin position="44"/>
        <end position="101"/>
    </location>
</feature>
<evidence type="ECO:0000313" key="6">
    <source>
        <dbReference type="Proteomes" id="UP000199361"/>
    </source>
</evidence>
<dbReference type="Gene3D" id="3.40.50.720">
    <property type="entry name" value="NAD(P)-binding Rossmann-like Domain"/>
    <property type="match status" value="1"/>
</dbReference>
<dbReference type="InterPro" id="IPR036291">
    <property type="entry name" value="NAD(P)-bd_dom_sf"/>
</dbReference>
<dbReference type="Gene3D" id="3.30.360.10">
    <property type="entry name" value="Dihydrodipicolinate Reductase, domain 2"/>
    <property type="match status" value="1"/>
</dbReference>
<dbReference type="SUPFAM" id="SSF51735">
    <property type="entry name" value="NAD(P)-binding Rossmann-fold domains"/>
    <property type="match status" value="1"/>
</dbReference>
<evidence type="ECO:0000259" key="3">
    <source>
        <dbReference type="Pfam" id="PF01408"/>
    </source>
</evidence>
<evidence type="ECO:0000256" key="1">
    <source>
        <dbReference type="ARBA" id="ARBA00010928"/>
    </source>
</evidence>
<feature type="domain" description="GFO/IDH/MocA-like oxidoreductase" evidence="4">
    <location>
        <begin position="111"/>
        <end position="228"/>
    </location>
</feature>
<dbReference type="Pfam" id="PF01408">
    <property type="entry name" value="GFO_IDH_MocA"/>
    <property type="match status" value="1"/>
</dbReference>
<comment type="similarity">
    <text evidence="1">Belongs to the Gfo/Idh/MocA family.</text>
</comment>
<dbReference type="Pfam" id="PF22725">
    <property type="entry name" value="GFO_IDH_MocA_C3"/>
    <property type="match status" value="1"/>
</dbReference>
<dbReference type="PANTHER" id="PTHR42840:SF3">
    <property type="entry name" value="BINDING ROSSMANN FOLD OXIDOREDUCTASE, PUTATIVE (AFU_ORTHOLOGUE AFUA_2G10240)-RELATED"/>
    <property type="match status" value="1"/>
</dbReference>
<keyword evidence="6" id="KW-1185">Reference proteome</keyword>
<dbReference type="GO" id="GO:0000166">
    <property type="term" value="F:nucleotide binding"/>
    <property type="evidence" value="ECO:0007669"/>
    <property type="project" value="InterPro"/>
</dbReference>
<evidence type="ECO:0000259" key="4">
    <source>
        <dbReference type="Pfam" id="PF22725"/>
    </source>
</evidence>
<protein>
    <submittedName>
        <fullName evidence="5">Myo-inositol 2-dehydrogenase / D-chiro-inositol 1-dehydrogenase</fullName>
    </submittedName>
</protein>
<dbReference type="AlphaFoldDB" id="A0A1I0KQR7"/>